<dbReference type="InterPro" id="IPR007450">
    <property type="entry name" value="BamE_dom"/>
</dbReference>
<gene>
    <name evidence="4" type="ORF">DNFV4_02391</name>
</gene>
<sequence>MKSSKIVLGWCLSVGLFGGLAGCGSDRAEIKEDRLTVGKVQGEIKVGMSAAQVAELLGSPNIVTTDDKRREVWIYDKVSTDRVDTRSSSFASLIILGTSSQDSSSSQRQRTLTIIIKYDEDKQVRDFAYNATQF</sequence>
<name>A0AA86T7X4_9BACT</name>
<protein>
    <recommendedName>
        <fullName evidence="3">Outer membrane protein assembly factor BamE domain-containing protein</fullName>
    </recommendedName>
</protein>
<evidence type="ECO:0000256" key="2">
    <source>
        <dbReference type="ARBA" id="ARBA00023136"/>
    </source>
</evidence>
<evidence type="ECO:0000256" key="1">
    <source>
        <dbReference type="ARBA" id="ARBA00022729"/>
    </source>
</evidence>
<dbReference type="EMBL" id="OX365700">
    <property type="protein sequence ID" value="CAI4031968.1"/>
    <property type="molecule type" value="Genomic_DNA"/>
</dbReference>
<organism evidence="4 5">
    <name type="scientific">Nitrospira tepida</name>
    <dbReference type="NCBI Taxonomy" id="2973512"/>
    <lineage>
        <taxon>Bacteria</taxon>
        <taxon>Pseudomonadati</taxon>
        <taxon>Nitrospirota</taxon>
        <taxon>Nitrospiria</taxon>
        <taxon>Nitrospirales</taxon>
        <taxon>Nitrospiraceae</taxon>
        <taxon>Nitrospira</taxon>
    </lineage>
</organism>
<feature type="domain" description="Outer membrane protein assembly factor BamE" evidence="3">
    <location>
        <begin position="43"/>
        <end position="78"/>
    </location>
</feature>
<dbReference type="GO" id="GO:0019867">
    <property type="term" value="C:outer membrane"/>
    <property type="evidence" value="ECO:0007669"/>
    <property type="project" value="InterPro"/>
</dbReference>
<accession>A0AA86T7X4</accession>
<keyword evidence="2" id="KW-0472">Membrane</keyword>
<dbReference type="AlphaFoldDB" id="A0AA86T7X4"/>
<evidence type="ECO:0000259" key="3">
    <source>
        <dbReference type="Pfam" id="PF04355"/>
    </source>
</evidence>
<evidence type="ECO:0000313" key="5">
    <source>
        <dbReference type="Proteomes" id="UP001179121"/>
    </source>
</evidence>
<reference evidence="4" key="1">
    <citation type="submission" date="2022-10" db="EMBL/GenBank/DDBJ databases">
        <authorList>
            <person name="Koch H."/>
        </authorList>
    </citation>
    <scope>NUCLEOTIDE SEQUENCE</scope>
    <source>
        <strain evidence="4">DNF</strain>
    </source>
</reference>
<dbReference type="Gene3D" id="3.30.1450.10">
    <property type="match status" value="1"/>
</dbReference>
<dbReference type="Proteomes" id="UP001179121">
    <property type="component" value="Chromosome"/>
</dbReference>
<keyword evidence="5" id="KW-1185">Reference proteome</keyword>
<dbReference type="InterPro" id="IPR037873">
    <property type="entry name" value="BamE-like"/>
</dbReference>
<evidence type="ECO:0000313" key="4">
    <source>
        <dbReference type="EMBL" id="CAI4031968.1"/>
    </source>
</evidence>
<keyword evidence="1" id="KW-0732">Signal</keyword>
<dbReference type="PROSITE" id="PS51257">
    <property type="entry name" value="PROKAR_LIPOPROTEIN"/>
    <property type="match status" value="1"/>
</dbReference>
<proteinExistence type="predicted"/>
<dbReference type="KEGG" id="nti:DNFV4_02391"/>
<dbReference type="Pfam" id="PF04355">
    <property type="entry name" value="BamE"/>
    <property type="match status" value="1"/>
</dbReference>